<reference evidence="7" key="1">
    <citation type="submission" date="2020-06" db="EMBL/GenBank/DDBJ databases">
        <authorList>
            <person name="Li T."/>
            <person name="Hu X."/>
            <person name="Zhang T."/>
            <person name="Song X."/>
            <person name="Zhang H."/>
            <person name="Dai N."/>
            <person name="Sheng W."/>
            <person name="Hou X."/>
            <person name="Wei L."/>
        </authorList>
    </citation>
    <scope>NUCLEOTIDE SEQUENCE</scope>
    <source>
        <strain evidence="7">K16</strain>
        <tissue evidence="7">Leaf</tissue>
    </source>
</reference>
<evidence type="ECO:0000313" key="7">
    <source>
        <dbReference type="EMBL" id="KAK4408600.1"/>
    </source>
</evidence>
<evidence type="ECO:0000256" key="3">
    <source>
        <dbReference type="PIRSR" id="PIRSR600407-1"/>
    </source>
</evidence>
<evidence type="ECO:0000256" key="2">
    <source>
        <dbReference type="ARBA" id="ARBA00022801"/>
    </source>
</evidence>
<proteinExistence type="inferred from homology"/>
<keyword evidence="4" id="KW-0547">Nucleotide-binding</keyword>
<keyword evidence="2" id="KW-0378">Hydrolase</keyword>
<comment type="similarity">
    <text evidence="1">Belongs to the GDA1/CD39 NTPase family.</text>
</comment>
<gene>
    <name evidence="7" type="ORF">Sango_0441000</name>
</gene>
<dbReference type="Proteomes" id="UP001289374">
    <property type="component" value="Unassembled WGS sequence"/>
</dbReference>
<evidence type="ECO:0000256" key="4">
    <source>
        <dbReference type="PIRSR" id="PIRSR600407-2"/>
    </source>
</evidence>
<feature type="transmembrane region" description="Helical" evidence="6">
    <location>
        <begin position="77"/>
        <end position="96"/>
    </location>
</feature>
<dbReference type="GO" id="GO:0017110">
    <property type="term" value="F:nucleoside diphosphate phosphatase activity"/>
    <property type="evidence" value="ECO:0007669"/>
    <property type="project" value="TreeGrafter"/>
</dbReference>
<dbReference type="GO" id="GO:0009134">
    <property type="term" value="P:nucleoside diphosphate catabolic process"/>
    <property type="evidence" value="ECO:0007669"/>
    <property type="project" value="TreeGrafter"/>
</dbReference>
<protein>
    <submittedName>
        <fullName evidence="7">Apyrase 2</fullName>
    </submittedName>
</protein>
<dbReference type="GO" id="GO:0016020">
    <property type="term" value="C:membrane"/>
    <property type="evidence" value="ECO:0007669"/>
    <property type="project" value="TreeGrafter"/>
</dbReference>
<evidence type="ECO:0000256" key="5">
    <source>
        <dbReference type="SAM" id="MobiDB-lite"/>
    </source>
</evidence>
<accession>A0AAE1XB70</accession>
<comment type="caution">
    <text evidence="7">The sequence shown here is derived from an EMBL/GenBank/DDBJ whole genome shotgun (WGS) entry which is preliminary data.</text>
</comment>
<dbReference type="Pfam" id="PF01150">
    <property type="entry name" value="GDA1_CD39"/>
    <property type="match status" value="1"/>
</dbReference>
<feature type="region of interest" description="Disordered" evidence="5">
    <location>
        <begin position="1"/>
        <end position="33"/>
    </location>
</feature>
<dbReference type="PANTHER" id="PTHR11782">
    <property type="entry name" value="ADENOSINE/GUANOSINE DIPHOSPHATASE"/>
    <property type="match status" value="1"/>
</dbReference>
<dbReference type="Gene3D" id="3.30.420.150">
    <property type="entry name" value="Exopolyphosphatase. Domain 2"/>
    <property type="match status" value="1"/>
</dbReference>
<evidence type="ECO:0000256" key="1">
    <source>
        <dbReference type="ARBA" id="ARBA00009283"/>
    </source>
</evidence>
<keyword evidence="6" id="KW-0472">Membrane</keyword>
<name>A0AAE1XB70_9LAMI</name>
<dbReference type="Gene3D" id="3.30.420.40">
    <property type="match status" value="1"/>
</dbReference>
<organism evidence="7 8">
    <name type="scientific">Sesamum angolense</name>
    <dbReference type="NCBI Taxonomy" id="2727404"/>
    <lineage>
        <taxon>Eukaryota</taxon>
        <taxon>Viridiplantae</taxon>
        <taxon>Streptophyta</taxon>
        <taxon>Embryophyta</taxon>
        <taxon>Tracheophyta</taxon>
        <taxon>Spermatophyta</taxon>
        <taxon>Magnoliopsida</taxon>
        <taxon>eudicotyledons</taxon>
        <taxon>Gunneridae</taxon>
        <taxon>Pentapetalae</taxon>
        <taxon>asterids</taxon>
        <taxon>lamiids</taxon>
        <taxon>Lamiales</taxon>
        <taxon>Pedaliaceae</taxon>
        <taxon>Sesamum</taxon>
    </lineage>
</organism>
<keyword evidence="6" id="KW-0812">Transmembrane</keyword>
<evidence type="ECO:0000256" key="6">
    <source>
        <dbReference type="SAM" id="Phobius"/>
    </source>
</evidence>
<reference evidence="7" key="2">
    <citation type="journal article" date="2024" name="Plant">
        <title>Genomic evolution and insights into agronomic trait innovations of Sesamum species.</title>
        <authorList>
            <person name="Miao H."/>
            <person name="Wang L."/>
            <person name="Qu L."/>
            <person name="Liu H."/>
            <person name="Sun Y."/>
            <person name="Le M."/>
            <person name="Wang Q."/>
            <person name="Wei S."/>
            <person name="Zheng Y."/>
            <person name="Lin W."/>
            <person name="Duan Y."/>
            <person name="Cao H."/>
            <person name="Xiong S."/>
            <person name="Wang X."/>
            <person name="Wei L."/>
            <person name="Li C."/>
            <person name="Ma Q."/>
            <person name="Ju M."/>
            <person name="Zhao R."/>
            <person name="Li G."/>
            <person name="Mu C."/>
            <person name="Tian Q."/>
            <person name="Mei H."/>
            <person name="Zhang T."/>
            <person name="Gao T."/>
            <person name="Zhang H."/>
        </authorList>
    </citation>
    <scope>NUCLEOTIDE SEQUENCE</scope>
    <source>
        <strain evidence="7">K16</strain>
    </source>
</reference>
<keyword evidence="6" id="KW-1133">Transmembrane helix</keyword>
<sequence length="516" mass="57060">MPLGQLVGRSNEEEELEPVQETQSLKPGGGNGQIRYRSPSAAELLDAQQQVQMEKALKRNRQQEFWPDKIQKWRGPILLVSVPLLLISFVLFLMPASSPSDSISRKFSPDFLSKRYAVIFDAGSSGSRVHVFCFNQQLDLVPMGQDLELFLQRKPGLSGYAKDPEAAANSLSDLLQKAEAAVPKELRYNTPVRVGATAGLRQLEGDTSDRILQAVRDFLKNKSSLKSQADWVTVLDGNQEGAYQWEIWGRNTLVLCGVVDLGGGSVQMAYAISESDAAKAPKLSDGEDSYVQQMYLKGRKYHLYVHRDIGLLKTFHMQRPPETYDNAYLLVRMTFFLNALAYGSYKYGQAVYRASALPSGSSLSKCREVAIKALKINESSCTHMKCTFGDVWNGGGGDGQKNLFVASFFFDRAAEAGFIDPSLAVAKVHPADFEDAAKRACQTSLEDGSSAFPHVEPENLPYLCMDLVYQFTLLVDGFGLDPWQEITLVKKVKYQNSLVEAAWPLGSAIEAVSSMV</sequence>
<keyword evidence="8" id="KW-1185">Reference proteome</keyword>
<keyword evidence="4" id="KW-0067">ATP-binding</keyword>
<dbReference type="GO" id="GO:0005524">
    <property type="term" value="F:ATP binding"/>
    <property type="evidence" value="ECO:0007669"/>
    <property type="project" value="UniProtKB-KW"/>
</dbReference>
<dbReference type="EMBL" id="JACGWL010000002">
    <property type="protein sequence ID" value="KAK4408600.1"/>
    <property type="molecule type" value="Genomic_DNA"/>
</dbReference>
<dbReference type="AlphaFoldDB" id="A0AAE1XB70"/>
<dbReference type="PANTHER" id="PTHR11782:SF83">
    <property type="entry name" value="GUANOSINE-DIPHOSPHATASE"/>
    <property type="match status" value="1"/>
</dbReference>
<feature type="binding site" evidence="4">
    <location>
        <begin position="263"/>
        <end position="267"/>
    </location>
    <ligand>
        <name>ATP</name>
        <dbReference type="ChEBI" id="CHEBI:30616"/>
    </ligand>
</feature>
<feature type="active site" description="Proton acceptor" evidence="3">
    <location>
        <position position="240"/>
    </location>
</feature>
<dbReference type="InterPro" id="IPR000407">
    <property type="entry name" value="GDA1_CD39_NTPase"/>
</dbReference>
<evidence type="ECO:0000313" key="8">
    <source>
        <dbReference type="Proteomes" id="UP001289374"/>
    </source>
</evidence>